<comment type="catalytic activity">
    <reaction evidence="2">
        <text>2 GTP = 3',3'-c-di-GMP + 2 diphosphate</text>
        <dbReference type="Rhea" id="RHEA:24898"/>
        <dbReference type="ChEBI" id="CHEBI:33019"/>
        <dbReference type="ChEBI" id="CHEBI:37565"/>
        <dbReference type="ChEBI" id="CHEBI:58805"/>
        <dbReference type="EC" id="2.7.7.65"/>
    </reaction>
</comment>
<dbReference type="PROSITE" id="PS50887">
    <property type="entry name" value="GGDEF"/>
    <property type="match status" value="1"/>
</dbReference>
<feature type="domain" description="GGDEF" evidence="4">
    <location>
        <begin position="252"/>
        <end position="383"/>
    </location>
</feature>
<comment type="caution">
    <text evidence="5">The sequence shown here is derived from an EMBL/GenBank/DDBJ whole genome shotgun (WGS) entry which is preliminary data.</text>
</comment>
<dbReference type="EMBL" id="BMZO01000007">
    <property type="protein sequence ID" value="GHC74061.1"/>
    <property type="molecule type" value="Genomic_DNA"/>
</dbReference>
<proteinExistence type="predicted"/>
<reference evidence="5" key="1">
    <citation type="journal article" date="2014" name="Int. J. Syst. Evol. Microbiol.">
        <title>Complete genome sequence of Corynebacterium casei LMG S-19264T (=DSM 44701T), isolated from a smear-ripened cheese.</title>
        <authorList>
            <consortium name="US DOE Joint Genome Institute (JGI-PGF)"/>
            <person name="Walter F."/>
            <person name="Albersmeier A."/>
            <person name="Kalinowski J."/>
            <person name="Ruckert C."/>
        </authorList>
    </citation>
    <scope>NUCLEOTIDE SEQUENCE</scope>
    <source>
        <strain evidence="5">KCTC 42097</strain>
    </source>
</reference>
<accession>A0A8J3DJL5</accession>
<feature type="transmembrane region" description="Helical" evidence="3">
    <location>
        <begin position="152"/>
        <end position="177"/>
    </location>
</feature>
<dbReference type="Pfam" id="PF00990">
    <property type="entry name" value="GGDEF"/>
    <property type="match status" value="1"/>
</dbReference>
<dbReference type="EC" id="2.7.7.65" evidence="1"/>
<feature type="transmembrane region" description="Helical" evidence="3">
    <location>
        <begin position="34"/>
        <end position="54"/>
    </location>
</feature>
<feature type="transmembrane region" description="Helical" evidence="3">
    <location>
        <begin position="119"/>
        <end position="140"/>
    </location>
</feature>
<keyword evidence="3" id="KW-0812">Transmembrane</keyword>
<dbReference type="Gene3D" id="3.30.70.270">
    <property type="match status" value="1"/>
</dbReference>
<dbReference type="GO" id="GO:0052621">
    <property type="term" value="F:diguanylate cyclase activity"/>
    <property type="evidence" value="ECO:0007669"/>
    <property type="project" value="UniProtKB-EC"/>
</dbReference>
<keyword evidence="3" id="KW-1133">Transmembrane helix</keyword>
<keyword evidence="6" id="KW-1185">Reference proteome</keyword>
<protein>
    <recommendedName>
        <fullName evidence="1">diguanylate cyclase</fullName>
        <ecNumber evidence="1">2.7.7.65</ecNumber>
    </recommendedName>
</protein>
<dbReference type="SMART" id="SM00267">
    <property type="entry name" value="GGDEF"/>
    <property type="match status" value="1"/>
</dbReference>
<dbReference type="InterPro" id="IPR043128">
    <property type="entry name" value="Rev_trsase/Diguanyl_cyclase"/>
</dbReference>
<dbReference type="FunFam" id="3.30.70.270:FF:000001">
    <property type="entry name" value="Diguanylate cyclase domain protein"/>
    <property type="match status" value="1"/>
</dbReference>
<gene>
    <name evidence="5" type="ORF">GCM10010136_22860</name>
</gene>
<dbReference type="InterPro" id="IPR029787">
    <property type="entry name" value="Nucleotide_cyclase"/>
</dbReference>
<evidence type="ECO:0000313" key="6">
    <source>
        <dbReference type="Proteomes" id="UP000641137"/>
    </source>
</evidence>
<name>A0A8J3DJL5_9HYPH</name>
<evidence type="ECO:0000256" key="3">
    <source>
        <dbReference type="SAM" id="Phobius"/>
    </source>
</evidence>
<evidence type="ECO:0000256" key="1">
    <source>
        <dbReference type="ARBA" id="ARBA00012528"/>
    </source>
</evidence>
<dbReference type="CDD" id="cd01949">
    <property type="entry name" value="GGDEF"/>
    <property type="match status" value="1"/>
</dbReference>
<dbReference type="PANTHER" id="PTHR45138:SF9">
    <property type="entry name" value="DIGUANYLATE CYCLASE DGCM-RELATED"/>
    <property type="match status" value="1"/>
</dbReference>
<feature type="transmembrane region" description="Helical" evidence="3">
    <location>
        <begin position="94"/>
        <end position="113"/>
    </location>
</feature>
<keyword evidence="3" id="KW-0472">Membrane</keyword>
<dbReference type="PANTHER" id="PTHR45138">
    <property type="entry name" value="REGULATORY COMPONENTS OF SENSORY TRANSDUCTION SYSTEM"/>
    <property type="match status" value="1"/>
</dbReference>
<dbReference type="AlphaFoldDB" id="A0A8J3DJL5"/>
<evidence type="ECO:0000256" key="2">
    <source>
        <dbReference type="ARBA" id="ARBA00034247"/>
    </source>
</evidence>
<dbReference type="InterPro" id="IPR000160">
    <property type="entry name" value="GGDEF_dom"/>
</dbReference>
<sequence>MVGAVYILAINMAVGLLLAVSFFLMFVYDPTRRAALWIAAAYFCGSLNFVAEFLTPFSSIPARPAFVMSALFAVVGLSLANIGLAVHYLAKPPYLAMAAIIIFTAFHTITMNYSDGGQFLSMLFYQMPLFMCQALGVGIVANAPLRDRLDDVLMAVLTCSGMQFLLRPLIAISFGGWGSREEEYVATPYALVSQAMSTIFAVAIALILLVVLMREVLRDLSKKSETDPLSGLLNRRGFELRVNHKMQRLRRSRIIIVICDLDHFKAINDTFGHATGDLVINRFGEILKQCASEDMEIGRIGGEEFAIFLPAATVEDACAYCRAVQRLFQEKGLVPGIDQELSASFGVAERENAEGLWEVIHNADKALYVAKQAGRNCIYVGRVDHIDGLNASAA</sequence>
<feature type="transmembrane region" description="Helical" evidence="3">
    <location>
        <begin position="6"/>
        <end position="27"/>
    </location>
</feature>
<reference evidence="5" key="2">
    <citation type="submission" date="2020-09" db="EMBL/GenBank/DDBJ databases">
        <authorList>
            <person name="Sun Q."/>
            <person name="Kim S."/>
        </authorList>
    </citation>
    <scope>NUCLEOTIDE SEQUENCE</scope>
    <source>
        <strain evidence="5">KCTC 42097</strain>
    </source>
</reference>
<organism evidence="5 6">
    <name type="scientific">Limoniibacter endophyticus</name>
    <dbReference type="NCBI Taxonomy" id="1565040"/>
    <lineage>
        <taxon>Bacteria</taxon>
        <taxon>Pseudomonadati</taxon>
        <taxon>Pseudomonadota</taxon>
        <taxon>Alphaproteobacteria</taxon>
        <taxon>Hyphomicrobiales</taxon>
        <taxon>Bartonellaceae</taxon>
        <taxon>Limoniibacter</taxon>
    </lineage>
</organism>
<dbReference type="Proteomes" id="UP000641137">
    <property type="component" value="Unassembled WGS sequence"/>
</dbReference>
<dbReference type="SUPFAM" id="SSF55073">
    <property type="entry name" value="Nucleotide cyclase"/>
    <property type="match status" value="1"/>
</dbReference>
<feature type="transmembrane region" description="Helical" evidence="3">
    <location>
        <begin position="189"/>
        <end position="213"/>
    </location>
</feature>
<dbReference type="InterPro" id="IPR050469">
    <property type="entry name" value="Diguanylate_Cyclase"/>
</dbReference>
<evidence type="ECO:0000313" key="5">
    <source>
        <dbReference type="EMBL" id="GHC74061.1"/>
    </source>
</evidence>
<dbReference type="NCBIfam" id="TIGR00254">
    <property type="entry name" value="GGDEF"/>
    <property type="match status" value="1"/>
</dbReference>
<feature type="transmembrane region" description="Helical" evidence="3">
    <location>
        <begin position="66"/>
        <end position="87"/>
    </location>
</feature>
<evidence type="ECO:0000259" key="4">
    <source>
        <dbReference type="PROSITE" id="PS50887"/>
    </source>
</evidence>